<name>A0A6L8WBR0_9PROT</name>
<dbReference type="Proteomes" id="UP000476030">
    <property type="component" value="Unassembled WGS sequence"/>
</dbReference>
<accession>A0A6L8WBR0</accession>
<keyword evidence="3" id="KW-1185">Reference proteome</keyword>
<feature type="chain" id="PRO_5027083518" evidence="1">
    <location>
        <begin position="33"/>
        <end position="284"/>
    </location>
</feature>
<dbReference type="RefSeq" id="WP_161317306.1">
    <property type="nucleotide sequence ID" value="NZ_WTUW01000009.1"/>
</dbReference>
<dbReference type="InterPro" id="IPR021457">
    <property type="entry name" value="DUF3108"/>
</dbReference>
<protein>
    <submittedName>
        <fullName evidence="2">DUF3108 domain-containing protein</fullName>
    </submittedName>
</protein>
<comment type="caution">
    <text evidence="2">The sequence shown here is derived from an EMBL/GenBank/DDBJ whole genome shotgun (WGS) entry which is preliminary data.</text>
</comment>
<proteinExistence type="predicted"/>
<evidence type="ECO:0000313" key="3">
    <source>
        <dbReference type="Proteomes" id="UP000476030"/>
    </source>
</evidence>
<sequence>MSAFKKSSVNSIRIVGAGFFLFAALFSRSVVAAEDETDLYYSVYIGGLYLGSIETEVRQGQSSYIIEGAARTNEAFNWMFTWFATSETQGLISLDKFFPRQHQHKSAWNKNVRTVSMDYVNTGEVKVHKTATRIDSPDKYTPISPDSLTNTIDPMTAILTMTNRLEKGKGCNAQLPIFDGHRRYDVLLTETPMRNIKPSRYSVFDGQAIGCKIDFIRKGGFPANRNYDRPPNADQEIIVWAGAPIRNGRIVPVRMTLDTQFGVMELHLSRYREGPVQLVSRNSQ</sequence>
<organism evidence="2 3">
    <name type="scientific">Sneathiella litorea</name>
    <dbReference type="NCBI Taxonomy" id="2606216"/>
    <lineage>
        <taxon>Bacteria</taxon>
        <taxon>Pseudomonadati</taxon>
        <taxon>Pseudomonadota</taxon>
        <taxon>Alphaproteobacteria</taxon>
        <taxon>Sneathiellales</taxon>
        <taxon>Sneathiellaceae</taxon>
        <taxon>Sneathiella</taxon>
    </lineage>
</organism>
<reference evidence="2 3" key="1">
    <citation type="submission" date="2019-12" db="EMBL/GenBank/DDBJ databases">
        <title>Snethiella sp. nov. sp. isolated from sea sand.</title>
        <authorList>
            <person name="Kim J."/>
            <person name="Jeong S.E."/>
            <person name="Jung H.S."/>
            <person name="Jeon C.O."/>
        </authorList>
    </citation>
    <scope>NUCLEOTIDE SEQUENCE [LARGE SCALE GENOMIC DNA]</scope>
    <source>
        <strain evidence="2 3">DP05</strain>
    </source>
</reference>
<feature type="signal peptide" evidence="1">
    <location>
        <begin position="1"/>
        <end position="32"/>
    </location>
</feature>
<gene>
    <name evidence="2" type="ORF">GQE98_17900</name>
</gene>
<evidence type="ECO:0000313" key="2">
    <source>
        <dbReference type="EMBL" id="MZR32518.1"/>
    </source>
</evidence>
<evidence type="ECO:0000256" key="1">
    <source>
        <dbReference type="SAM" id="SignalP"/>
    </source>
</evidence>
<keyword evidence="1" id="KW-0732">Signal</keyword>
<dbReference type="AlphaFoldDB" id="A0A6L8WBR0"/>
<dbReference type="EMBL" id="WTUW01000009">
    <property type="protein sequence ID" value="MZR32518.1"/>
    <property type="molecule type" value="Genomic_DNA"/>
</dbReference>
<dbReference type="Pfam" id="PF11306">
    <property type="entry name" value="DUF3108"/>
    <property type="match status" value="1"/>
</dbReference>